<feature type="compositionally biased region" description="Basic residues" evidence="1">
    <location>
        <begin position="238"/>
        <end position="247"/>
    </location>
</feature>
<protein>
    <submittedName>
        <fullName evidence="2">Uncharacterized protein</fullName>
    </submittedName>
</protein>
<evidence type="ECO:0000313" key="2">
    <source>
        <dbReference type="EMBL" id="KAG0294864.1"/>
    </source>
</evidence>
<dbReference type="Proteomes" id="UP001194696">
    <property type="component" value="Unassembled WGS sequence"/>
</dbReference>
<gene>
    <name evidence="2" type="ORF">BGZ96_000275</name>
</gene>
<keyword evidence="3" id="KW-1185">Reference proteome</keyword>
<comment type="caution">
    <text evidence="2">The sequence shown here is derived from an EMBL/GenBank/DDBJ whole genome shotgun (WGS) entry which is preliminary data.</text>
</comment>
<evidence type="ECO:0000256" key="1">
    <source>
        <dbReference type="SAM" id="MobiDB-lite"/>
    </source>
</evidence>
<accession>A0ABQ7KBJ9</accession>
<name>A0ABQ7KBJ9_9FUNG</name>
<dbReference type="EMBL" id="JAAAIM010000103">
    <property type="protein sequence ID" value="KAG0294864.1"/>
    <property type="molecule type" value="Genomic_DNA"/>
</dbReference>
<feature type="region of interest" description="Disordered" evidence="1">
    <location>
        <begin position="20"/>
        <end position="198"/>
    </location>
</feature>
<reference evidence="2 3" key="1">
    <citation type="journal article" date="2020" name="Fungal Divers.">
        <title>Resolving the Mortierellaceae phylogeny through synthesis of multi-gene phylogenetics and phylogenomics.</title>
        <authorList>
            <person name="Vandepol N."/>
            <person name="Liber J."/>
            <person name="Desiro A."/>
            <person name="Na H."/>
            <person name="Kennedy M."/>
            <person name="Barry K."/>
            <person name="Grigoriev I.V."/>
            <person name="Miller A.N."/>
            <person name="O'Donnell K."/>
            <person name="Stajich J.E."/>
            <person name="Bonito G."/>
        </authorList>
    </citation>
    <scope>NUCLEOTIDE SEQUENCE [LARGE SCALE GENOMIC DNA]</scope>
    <source>
        <strain evidence="2 3">AD045</strain>
    </source>
</reference>
<sequence length="395" mass="43106">MPQLLESTRNYLKSSTKIGRRLSSYRDDSRSASEASLHDMNTTTSSPPSSAESLGKQSQHHRLTTHNRLSSLFSLGESRNRNSISSEDRAATATTTATTPTALANATPVTAGAKVAPETQGQQQQQTHHDITPQKKRRSLHSWMSSTHQQEKHHRLSRPDLYTNGEDVPRGRSPTLSVSHTDYTAGSGSSSYDARPSDYPTLKQYQAHVWRRNLLEDSIMHSLKLGYGESRPRSSRSGSRHRSRSRSHMGSNNGGRSSRKMSREQHSAMLIAAMSKDLPPCPTGDGTTPVTVVLSRSGPVPTSIDGKKSAKNGNSPYQMLLNPSTTNVTHSFASFTLELDEHQVSHVMNSSAIPGLFTIKVGPSRQRGRANSTARMMVTTGHSPSTRVLTGKAAI</sequence>
<evidence type="ECO:0000313" key="3">
    <source>
        <dbReference type="Proteomes" id="UP001194696"/>
    </source>
</evidence>
<proteinExistence type="predicted"/>
<feature type="compositionally biased region" description="Polar residues" evidence="1">
    <location>
        <begin position="174"/>
        <end position="192"/>
    </location>
</feature>
<feature type="region of interest" description="Disordered" evidence="1">
    <location>
        <begin position="226"/>
        <end position="264"/>
    </location>
</feature>
<feature type="compositionally biased region" description="Low complexity" evidence="1">
    <location>
        <begin position="91"/>
        <end position="111"/>
    </location>
</feature>
<organism evidence="2 3">
    <name type="scientific">Linnemannia gamsii</name>
    <dbReference type="NCBI Taxonomy" id="64522"/>
    <lineage>
        <taxon>Eukaryota</taxon>
        <taxon>Fungi</taxon>
        <taxon>Fungi incertae sedis</taxon>
        <taxon>Mucoromycota</taxon>
        <taxon>Mortierellomycotina</taxon>
        <taxon>Mortierellomycetes</taxon>
        <taxon>Mortierellales</taxon>
        <taxon>Mortierellaceae</taxon>
        <taxon>Linnemannia</taxon>
    </lineage>
</organism>